<keyword evidence="3" id="KW-1185">Reference proteome</keyword>
<dbReference type="Pfam" id="PF16510">
    <property type="entry name" value="P22_portal"/>
    <property type="match status" value="1"/>
</dbReference>
<accession>A0A7T2YTK0</accession>
<name>A0A7T2YTK0_9BURK</name>
<gene>
    <name evidence="2" type="ORF">I6G47_00870</name>
</gene>
<evidence type="ECO:0000313" key="3">
    <source>
        <dbReference type="Proteomes" id="UP000595064"/>
    </source>
</evidence>
<dbReference type="Proteomes" id="UP000595064">
    <property type="component" value="Chromosome"/>
</dbReference>
<evidence type="ECO:0000313" key="2">
    <source>
        <dbReference type="EMBL" id="QPS81669.1"/>
    </source>
</evidence>
<protein>
    <recommendedName>
        <fullName evidence="4">Phage P22-like portal protein</fullName>
    </recommendedName>
</protein>
<dbReference type="AlphaFoldDB" id="A0A7T2YTK0"/>
<feature type="region of interest" description="Disordered" evidence="1">
    <location>
        <begin position="684"/>
        <end position="754"/>
    </location>
</feature>
<feature type="compositionally biased region" description="Low complexity" evidence="1">
    <location>
        <begin position="699"/>
        <end position="711"/>
    </location>
</feature>
<evidence type="ECO:0008006" key="4">
    <source>
        <dbReference type="Google" id="ProtNLM"/>
    </source>
</evidence>
<proteinExistence type="predicted"/>
<organism evidence="2 3">
    <name type="scientific">Delftia lacustris</name>
    <dbReference type="NCBI Taxonomy" id="558537"/>
    <lineage>
        <taxon>Bacteria</taxon>
        <taxon>Pseudomonadati</taxon>
        <taxon>Pseudomonadota</taxon>
        <taxon>Betaproteobacteria</taxon>
        <taxon>Burkholderiales</taxon>
        <taxon>Comamonadaceae</taxon>
        <taxon>Delftia</taxon>
    </lineage>
</organism>
<dbReference type="InterPro" id="IPR032427">
    <property type="entry name" value="P22_portal"/>
</dbReference>
<reference evidence="2 3" key="1">
    <citation type="submission" date="2020-12" db="EMBL/GenBank/DDBJ databases">
        <title>FDA dAtabase for Regulatory Grade micrObial Sequences (FDA-ARGOS): Supporting development and validation of Infectious Disease Dx tests.</title>
        <authorList>
            <person name="Sproer C."/>
            <person name="Gronow S."/>
            <person name="Severitt S."/>
            <person name="Schroder I."/>
            <person name="Tallon L."/>
            <person name="Sadzewicz L."/>
            <person name="Zhao X."/>
            <person name="Boylan J."/>
            <person name="Ott S."/>
            <person name="Bowen H."/>
            <person name="Vavikolanu K."/>
            <person name="Mehta A."/>
            <person name="Aluvathingal J."/>
            <person name="Nadendla S."/>
            <person name="Lowell S."/>
            <person name="Myers T."/>
            <person name="Yan Y."/>
            <person name="Sichtig H."/>
        </authorList>
    </citation>
    <scope>NUCLEOTIDE SEQUENCE [LARGE SCALE GENOMIC DNA]</scope>
    <source>
        <strain evidence="2 3">FDAARGOS_890</strain>
    </source>
</reference>
<sequence length="754" mass="83230">MNYATPPSTADLGAALTPHEYARIIDDILEQPPWRRQADMEADYADGNQLGSELLARMKRFGIPPAKENIIGPAIAAVCGYEAKTRTDWRVTPDGDPGGQDVADALNFRLNQAERHSRADRAISDAFKPQVSVGLGWVEVARASDPFAYPYRCRYVHRNEIWWDIRAQEDDLSDAHWLLRERFIRKDRVAAAFPKHRDLIMRADSASGPGGYGGYLGEGGYSTGLVPGLDVSRAWTPREHAWYRSETDELSLCELWYRRWVPALVLRLRGGRVVEFDESNQQHRLAVASGAGTLSRETVTRLRRSYWIGPICLHDGPTPYPHQHFPYVPFWGYREDQTGMPFGLVRDMLFPQDNLNSTMAKLRWGMASQRVERTKGATAMTDAQLRQQLARPDADIVLDAEHMQQEGARFQVHRDFQLDAQHFQLMEDSRRALGRVSPVTPAMQGQAGTARSGLQETTQVEQSQIGMADLMDNTKDGRTMVGELLMSLIIEDMGDEEQTIVIEGDVLNPPRTVVLNKAEEDPDTGLAYRSNDVLRTRMKVALEDVPSTSSFRGQQLSSLSEAVKSLPEHIQVVALPFLIDLMDLPRKKQVVEAIRAATGQQTPEQIEQRVQQEVQAALLKAGHELKARELEMKERMTDAQIKKVMADAVQVGVQAAFSAMQGGAQVAMNPAIAPIADAIMQGAGYQKPNPGGDDPDFPVPGVAAGGPAPQSGGPGAAGDIAQVRENTSPAFPPIPQEPARGMQGIETATPADNL</sequence>
<evidence type="ECO:0000256" key="1">
    <source>
        <dbReference type="SAM" id="MobiDB-lite"/>
    </source>
</evidence>
<dbReference type="RefSeq" id="WP_016454752.1">
    <property type="nucleotide sequence ID" value="NZ_CP065748.1"/>
</dbReference>
<dbReference type="KEGG" id="dla:I6G47_00870"/>
<dbReference type="EMBL" id="CP065748">
    <property type="protein sequence ID" value="QPS81669.1"/>
    <property type="molecule type" value="Genomic_DNA"/>
</dbReference>